<dbReference type="AlphaFoldDB" id="A0A2S9YKZ4"/>
<dbReference type="Proteomes" id="UP000238823">
    <property type="component" value="Unassembled WGS sequence"/>
</dbReference>
<reference evidence="2 3" key="1">
    <citation type="submission" date="2018-03" db="EMBL/GenBank/DDBJ databases">
        <title>Draft Genome Sequences of the Obligatory Marine Myxobacteria Enhygromyxa salina SWB007.</title>
        <authorList>
            <person name="Poehlein A."/>
            <person name="Moghaddam J.A."/>
            <person name="Harms H."/>
            <person name="Alanjari M."/>
            <person name="Koenig G.M."/>
            <person name="Daniel R."/>
            <person name="Schaeberle T.F."/>
        </authorList>
    </citation>
    <scope>NUCLEOTIDE SEQUENCE [LARGE SCALE GENOMIC DNA]</scope>
    <source>
        <strain evidence="2 3">SWB007</strain>
    </source>
</reference>
<dbReference type="RefSeq" id="WP_106091317.1">
    <property type="nucleotide sequence ID" value="NZ_PVNL01000089.1"/>
</dbReference>
<keyword evidence="1" id="KW-0732">Signal</keyword>
<evidence type="ECO:0000313" key="2">
    <source>
        <dbReference type="EMBL" id="PRQ05712.1"/>
    </source>
</evidence>
<proteinExistence type="predicted"/>
<name>A0A2S9YKZ4_9BACT</name>
<accession>A0A2S9YKZ4</accession>
<evidence type="ECO:0000313" key="3">
    <source>
        <dbReference type="Proteomes" id="UP000238823"/>
    </source>
</evidence>
<comment type="caution">
    <text evidence="2">The sequence shown here is derived from an EMBL/GenBank/DDBJ whole genome shotgun (WGS) entry which is preliminary data.</text>
</comment>
<gene>
    <name evidence="2" type="ORF">ENSA7_43830</name>
</gene>
<protein>
    <recommendedName>
        <fullName evidence="4">Lipoprotein</fullName>
    </recommendedName>
</protein>
<sequence length="142" mass="14416">MRINIRCFATALAFTALAFTSVGCTQETETTFTDEGSACISGEPDAAQTVTVDFQTCLSSSCDTLLESSCTAELDGTELTITATATVSSKSGACTADCGLAQATCETPPLPAGSYDVVYGQEQGTLVVPAVTGGESTCIGEP</sequence>
<feature type="signal peptide" evidence="1">
    <location>
        <begin position="1"/>
        <end position="18"/>
    </location>
</feature>
<feature type="chain" id="PRO_5015729539" description="Lipoprotein" evidence="1">
    <location>
        <begin position="19"/>
        <end position="142"/>
    </location>
</feature>
<evidence type="ECO:0000256" key="1">
    <source>
        <dbReference type="SAM" id="SignalP"/>
    </source>
</evidence>
<dbReference type="PROSITE" id="PS51257">
    <property type="entry name" value="PROKAR_LIPOPROTEIN"/>
    <property type="match status" value="1"/>
</dbReference>
<dbReference type="EMBL" id="PVNL01000089">
    <property type="protein sequence ID" value="PRQ05712.1"/>
    <property type="molecule type" value="Genomic_DNA"/>
</dbReference>
<evidence type="ECO:0008006" key="4">
    <source>
        <dbReference type="Google" id="ProtNLM"/>
    </source>
</evidence>
<dbReference type="OrthoDB" id="5514168at2"/>
<organism evidence="2 3">
    <name type="scientific">Enhygromyxa salina</name>
    <dbReference type="NCBI Taxonomy" id="215803"/>
    <lineage>
        <taxon>Bacteria</taxon>
        <taxon>Pseudomonadati</taxon>
        <taxon>Myxococcota</taxon>
        <taxon>Polyangia</taxon>
        <taxon>Nannocystales</taxon>
        <taxon>Nannocystaceae</taxon>
        <taxon>Enhygromyxa</taxon>
    </lineage>
</organism>